<dbReference type="Proteomes" id="UP001303046">
    <property type="component" value="Unassembled WGS sequence"/>
</dbReference>
<organism evidence="1 2">
    <name type="scientific">Necator americanus</name>
    <name type="common">Human hookworm</name>
    <dbReference type="NCBI Taxonomy" id="51031"/>
    <lineage>
        <taxon>Eukaryota</taxon>
        <taxon>Metazoa</taxon>
        <taxon>Ecdysozoa</taxon>
        <taxon>Nematoda</taxon>
        <taxon>Chromadorea</taxon>
        <taxon>Rhabditida</taxon>
        <taxon>Rhabditina</taxon>
        <taxon>Rhabditomorpha</taxon>
        <taxon>Strongyloidea</taxon>
        <taxon>Ancylostomatidae</taxon>
        <taxon>Bunostominae</taxon>
        <taxon>Necator</taxon>
    </lineage>
</organism>
<dbReference type="EMBL" id="JAVFWL010000006">
    <property type="protein sequence ID" value="KAK6766299.1"/>
    <property type="molecule type" value="Genomic_DNA"/>
</dbReference>
<protein>
    <submittedName>
        <fullName evidence="1">Uncharacterized protein</fullName>
    </submittedName>
</protein>
<reference evidence="1 2" key="1">
    <citation type="submission" date="2023-08" db="EMBL/GenBank/DDBJ databases">
        <title>A Necator americanus chromosomal reference genome.</title>
        <authorList>
            <person name="Ilik V."/>
            <person name="Petrzelkova K.J."/>
            <person name="Pardy F."/>
            <person name="Fuh T."/>
            <person name="Niatou-Singa F.S."/>
            <person name="Gouil Q."/>
            <person name="Baker L."/>
            <person name="Ritchie M.E."/>
            <person name="Jex A.R."/>
            <person name="Gazzola D."/>
            <person name="Li H."/>
            <person name="Toshio Fujiwara R."/>
            <person name="Zhan B."/>
            <person name="Aroian R.V."/>
            <person name="Pafco B."/>
            <person name="Schwarz E.M."/>
        </authorList>
    </citation>
    <scope>NUCLEOTIDE SEQUENCE [LARGE SCALE GENOMIC DNA]</scope>
    <source>
        <strain evidence="1 2">Aroian</strain>
        <tissue evidence="1">Whole animal</tissue>
    </source>
</reference>
<gene>
    <name evidence="1" type="primary">Necator_chrX.g26074</name>
    <name evidence="1" type="ORF">RB195_025908</name>
</gene>
<proteinExistence type="predicted"/>
<sequence length="119" mass="13394">MKRNVIRRKFAGGVCAYVLHISPITFICNDYEMVYCTMDVSGEINALFRLRTPSRVGPLNTLPTSLQSPSALRRRRFSRTLFIPYSLSFSSCPSFPLPQFQNNTSAPVDRLNVLNGSTT</sequence>
<name>A0ABR1EUI1_NECAM</name>
<comment type="caution">
    <text evidence="1">The sequence shown here is derived from an EMBL/GenBank/DDBJ whole genome shotgun (WGS) entry which is preliminary data.</text>
</comment>
<evidence type="ECO:0000313" key="1">
    <source>
        <dbReference type="EMBL" id="KAK6766299.1"/>
    </source>
</evidence>
<keyword evidence="2" id="KW-1185">Reference proteome</keyword>
<accession>A0ABR1EUI1</accession>
<evidence type="ECO:0000313" key="2">
    <source>
        <dbReference type="Proteomes" id="UP001303046"/>
    </source>
</evidence>